<dbReference type="PANTHER" id="PTHR33445:SF2">
    <property type="entry name" value="ATP SYNTHASE SUBUNIT B', CHLOROPLASTIC"/>
    <property type="match status" value="1"/>
</dbReference>
<comment type="function">
    <text evidence="11">Component of the F(0) channel, it forms part of the peripheral stalk, linking F(1) to F(0). The b'-subunit is a diverged and duplicated form of b found in plants and photosynthetic bacteria.</text>
</comment>
<evidence type="ECO:0000256" key="1">
    <source>
        <dbReference type="ARBA" id="ARBA00005513"/>
    </source>
</evidence>
<evidence type="ECO:0000256" key="7">
    <source>
        <dbReference type="ARBA" id="ARBA00023065"/>
    </source>
</evidence>
<comment type="subunit">
    <text evidence="13">F-type ATPases have 2 components, F(1) - the catalytic core - and F(0) - the membrane proton channel. F(1) has five subunits: alpha(3), beta(3), gamma(1), delta(1), epsilon(1). F(0) has three main subunits: a(1), b(2) and c(10-14). The alpha and beta chains form an alternating ring which encloses part of the gamma chain. F(1) is attached to F(0) by a central stalk formed by the gamma and epsilon chains, while a peripheral stalk is formed by the delta and b chains.</text>
</comment>
<comment type="similarity">
    <text evidence="1 13 14">Belongs to the ATPase B chain family.</text>
</comment>
<evidence type="ECO:0000256" key="8">
    <source>
        <dbReference type="ARBA" id="ARBA00023136"/>
    </source>
</evidence>
<dbReference type="GO" id="GO:0012505">
    <property type="term" value="C:endomembrane system"/>
    <property type="evidence" value="ECO:0007669"/>
    <property type="project" value="UniProtKB-SubCell"/>
</dbReference>
<protein>
    <recommendedName>
        <fullName evidence="13">ATP synthase subunit b</fullName>
    </recommendedName>
    <alternativeName>
        <fullName evidence="13">ATP synthase F(0) sector subunit b</fullName>
    </alternativeName>
    <alternativeName>
        <fullName evidence="13">ATPase subunit I</fullName>
    </alternativeName>
    <alternativeName>
        <fullName evidence="13">F-type ATPase subunit b</fullName>
        <shortName evidence="13">F-ATPase subunit b</shortName>
    </alternativeName>
</protein>
<dbReference type="PANTHER" id="PTHR33445">
    <property type="entry name" value="ATP SYNTHASE SUBUNIT B', CHLOROPLASTIC"/>
    <property type="match status" value="1"/>
</dbReference>
<evidence type="ECO:0000256" key="9">
    <source>
        <dbReference type="ARBA" id="ARBA00023310"/>
    </source>
</evidence>
<sequence>MRIDWSTLALQTVNVVVLVWLLSRFLFRPVSDIIAKRQAAARKLIDDASRERDAAHAERERARAERASLAAARDDALKDALAQAAAERERLIAAARADAQALRDAARAQADADAVQRAKALDARATRLAIDIAAKLLARLPDSARVAGFVDGVAASLARLPADVRASLADEDAQVRLVAPRALTAQEAAACRAAFAASVGRPLEPDVRVDPALIAGLELESKYANVRNSLRQDLATIEAALLNEDDADA</sequence>
<evidence type="ECO:0000256" key="13">
    <source>
        <dbReference type="HAMAP-Rule" id="MF_01398"/>
    </source>
</evidence>
<comment type="subcellular location">
    <subcellularLocation>
        <location evidence="13">Cell membrane</location>
        <topology evidence="13">Single-pass membrane protein</topology>
    </subcellularLocation>
    <subcellularLocation>
        <location evidence="12">Endomembrane system</location>
        <topology evidence="12">Single-pass membrane protein</topology>
    </subcellularLocation>
</comment>
<evidence type="ECO:0000256" key="11">
    <source>
        <dbReference type="ARBA" id="ARBA00025614"/>
    </source>
</evidence>
<keyword evidence="8 13" id="KW-0472">Membrane</keyword>
<keyword evidence="3 13" id="KW-0138">CF(0)</keyword>
<evidence type="ECO:0000256" key="12">
    <source>
        <dbReference type="ARBA" id="ARBA00037847"/>
    </source>
</evidence>
<evidence type="ECO:0000256" key="4">
    <source>
        <dbReference type="ARBA" id="ARBA00022692"/>
    </source>
</evidence>
<dbReference type="Pfam" id="PF00430">
    <property type="entry name" value="ATP-synt_B"/>
    <property type="match status" value="1"/>
</dbReference>
<dbReference type="GO" id="GO:0045259">
    <property type="term" value="C:proton-transporting ATP synthase complex"/>
    <property type="evidence" value="ECO:0007669"/>
    <property type="project" value="UniProtKB-KW"/>
</dbReference>
<keyword evidence="5 13" id="KW-0375">Hydrogen ion transport</keyword>
<gene>
    <name evidence="13" type="primary">atpF</name>
    <name evidence="16" type="ORF">BURPS1710A_A1922</name>
</gene>
<dbReference type="GO" id="GO:0005886">
    <property type="term" value="C:plasma membrane"/>
    <property type="evidence" value="ECO:0007669"/>
    <property type="project" value="UniProtKB-SubCell"/>
</dbReference>
<evidence type="ECO:0000256" key="6">
    <source>
        <dbReference type="ARBA" id="ARBA00022989"/>
    </source>
</evidence>
<keyword evidence="7 13" id="KW-0406">Ion transport</keyword>
<keyword evidence="9 13" id="KW-0066">ATP synthesis</keyword>
<dbReference type="GO" id="GO:0046933">
    <property type="term" value="F:proton-transporting ATP synthase activity, rotational mechanism"/>
    <property type="evidence" value="ECO:0007669"/>
    <property type="project" value="UniProtKB-UniRule"/>
</dbReference>
<organism evidence="16">
    <name type="scientific">Burkholderia pseudomallei 1710a</name>
    <dbReference type="NCBI Taxonomy" id="320371"/>
    <lineage>
        <taxon>Bacteria</taxon>
        <taxon>Pseudomonadati</taxon>
        <taxon>Pseudomonadota</taxon>
        <taxon>Betaproteobacteria</taxon>
        <taxon>Burkholderiales</taxon>
        <taxon>Burkholderiaceae</taxon>
        <taxon>Burkholderia</taxon>
        <taxon>pseudomallei group</taxon>
    </lineage>
</organism>
<evidence type="ECO:0000256" key="10">
    <source>
        <dbReference type="ARBA" id="ARBA00025198"/>
    </source>
</evidence>
<evidence type="ECO:0000313" key="16">
    <source>
        <dbReference type="EMBL" id="EET04733.1"/>
    </source>
</evidence>
<keyword evidence="2 13" id="KW-0813">Transport</keyword>
<dbReference type="AlphaFoldDB" id="A0A0E1VV09"/>
<comment type="function">
    <text evidence="10 13">F(1)F(0) ATP synthase produces ATP from ADP in the presence of a proton or sodium gradient. F-type ATPases consist of two structural domains, F(1) containing the extramembraneous catalytic core and F(0) containing the membrane proton channel, linked together by a central stalk and a peripheral stalk. During catalysis, ATP synthesis in the catalytic domain of F(1) is coupled via a rotary mechanism of the central stalk subunits to proton translocation.</text>
</comment>
<dbReference type="EMBL" id="CM000833">
    <property type="protein sequence ID" value="EET04733.1"/>
    <property type="molecule type" value="Genomic_DNA"/>
</dbReference>
<dbReference type="HAMAP" id="MF_01398">
    <property type="entry name" value="ATP_synth_b_bprime"/>
    <property type="match status" value="1"/>
</dbReference>
<dbReference type="HOGENOM" id="CLU_070737_0_0_4"/>
<evidence type="ECO:0000256" key="5">
    <source>
        <dbReference type="ARBA" id="ARBA00022781"/>
    </source>
</evidence>
<keyword evidence="15" id="KW-0175">Coiled coil</keyword>
<reference evidence="16" key="1">
    <citation type="submission" date="2009-05" db="EMBL/GenBank/DDBJ databases">
        <authorList>
            <person name="Harkins D.M."/>
            <person name="DeShazer D."/>
            <person name="Woods D.E."/>
            <person name="Brinkac L.M."/>
            <person name="Brown K.A."/>
            <person name="Hung G.C."/>
            <person name="Tuanyok A."/>
            <person name="Zhang B."/>
            <person name="Nierman W.C."/>
        </authorList>
    </citation>
    <scope>NUCLEOTIDE SEQUENCE [LARGE SCALE GENOMIC DNA]</scope>
    <source>
        <strain evidence="16">1710a</strain>
    </source>
</reference>
<name>A0A0E1VV09_BURPE</name>
<evidence type="ECO:0000256" key="3">
    <source>
        <dbReference type="ARBA" id="ARBA00022547"/>
    </source>
</evidence>
<dbReference type="GeneID" id="93064174"/>
<dbReference type="RefSeq" id="WP_004188739.1">
    <property type="nucleotide sequence ID" value="NZ_CM000833.1"/>
</dbReference>
<keyword evidence="13" id="KW-1003">Cell membrane</keyword>
<feature type="transmembrane region" description="Helical" evidence="13">
    <location>
        <begin position="6"/>
        <end position="27"/>
    </location>
</feature>
<proteinExistence type="inferred from homology"/>
<evidence type="ECO:0000256" key="2">
    <source>
        <dbReference type="ARBA" id="ARBA00022448"/>
    </source>
</evidence>
<evidence type="ECO:0000256" key="14">
    <source>
        <dbReference type="RuleBase" id="RU003848"/>
    </source>
</evidence>
<dbReference type="InterPro" id="IPR002146">
    <property type="entry name" value="ATP_synth_b/b'su_bac/chlpt"/>
</dbReference>
<feature type="coiled-coil region" evidence="15">
    <location>
        <begin position="45"/>
        <end position="79"/>
    </location>
</feature>
<keyword evidence="6 13" id="KW-1133">Transmembrane helix</keyword>
<evidence type="ECO:0000256" key="15">
    <source>
        <dbReference type="SAM" id="Coils"/>
    </source>
</evidence>
<dbReference type="Proteomes" id="UP000001812">
    <property type="component" value="Chromosome II"/>
</dbReference>
<dbReference type="GO" id="GO:0046961">
    <property type="term" value="F:proton-transporting ATPase activity, rotational mechanism"/>
    <property type="evidence" value="ECO:0007669"/>
    <property type="project" value="TreeGrafter"/>
</dbReference>
<keyword evidence="4 13" id="KW-0812">Transmembrane</keyword>
<dbReference type="InterPro" id="IPR050059">
    <property type="entry name" value="ATP_synthase_B_chain"/>
</dbReference>
<accession>A0A0E1VV09</accession>